<dbReference type="GO" id="GO:0043408">
    <property type="term" value="P:regulation of MAPK cascade"/>
    <property type="evidence" value="ECO:0007669"/>
    <property type="project" value="TreeGrafter"/>
</dbReference>
<accession>A0A7L1QZT9</accession>
<reference evidence="2 3" key="1">
    <citation type="submission" date="2019-09" db="EMBL/GenBank/DDBJ databases">
        <title>Bird 10,000 Genomes (B10K) Project - Family phase.</title>
        <authorList>
            <person name="Zhang G."/>
        </authorList>
    </citation>
    <scope>NUCLEOTIDE SEQUENCE [LARGE SCALE GENOMIC DNA]</scope>
    <source>
        <strain evidence="2">B10K-DU-002-30</strain>
        <tissue evidence="2">Muscle</tissue>
    </source>
</reference>
<organism evidence="2 3">
    <name type="scientific">Cisticola juncidis</name>
    <dbReference type="NCBI Taxonomy" id="52622"/>
    <lineage>
        <taxon>Eukaryota</taxon>
        <taxon>Metazoa</taxon>
        <taxon>Chordata</taxon>
        <taxon>Craniata</taxon>
        <taxon>Vertebrata</taxon>
        <taxon>Euteleostomi</taxon>
        <taxon>Archelosauria</taxon>
        <taxon>Archosauria</taxon>
        <taxon>Dinosauria</taxon>
        <taxon>Saurischia</taxon>
        <taxon>Theropoda</taxon>
        <taxon>Coelurosauria</taxon>
        <taxon>Aves</taxon>
        <taxon>Neognathae</taxon>
        <taxon>Neoaves</taxon>
        <taxon>Telluraves</taxon>
        <taxon>Australaves</taxon>
        <taxon>Passeriformes</taxon>
        <taxon>Sylvioidea</taxon>
        <taxon>Cisticolidae</taxon>
        <taxon>Cisticola</taxon>
    </lineage>
</organism>
<dbReference type="InterPro" id="IPR008271">
    <property type="entry name" value="Ser/Thr_kinase_AS"/>
</dbReference>
<dbReference type="GO" id="GO:0005524">
    <property type="term" value="F:ATP binding"/>
    <property type="evidence" value="ECO:0007669"/>
    <property type="project" value="InterPro"/>
</dbReference>
<sequence>LQGLEFLHLNHMIHRDVKSCNILLRTDGSVKRVNIFLVRHSIPGMWSVGLLLTDFGLFALLGLEQSRRSSVTGASGWVAPEIVTGQLHGPKMNIWPFGIVDIEMAE</sequence>
<feature type="domain" description="Protein kinase" evidence="1">
    <location>
        <begin position="1"/>
        <end position="106"/>
    </location>
</feature>
<feature type="non-terminal residue" evidence="2">
    <location>
        <position position="1"/>
    </location>
</feature>
<dbReference type="GO" id="GO:0005737">
    <property type="term" value="C:cytoplasm"/>
    <property type="evidence" value="ECO:0007669"/>
    <property type="project" value="TreeGrafter"/>
</dbReference>
<dbReference type="EMBL" id="VXBR01008135">
    <property type="protein sequence ID" value="NXO28234.1"/>
    <property type="molecule type" value="Genomic_DNA"/>
</dbReference>
<dbReference type="PANTHER" id="PTHR48015:SF35">
    <property type="entry name" value="SERINE_THREONINE-PROTEIN KINASE PAK"/>
    <property type="match status" value="1"/>
</dbReference>
<dbReference type="GO" id="GO:0035556">
    <property type="term" value="P:intracellular signal transduction"/>
    <property type="evidence" value="ECO:0007669"/>
    <property type="project" value="TreeGrafter"/>
</dbReference>
<name>A0A7L1QZT9_9PASS</name>
<dbReference type="InterPro" id="IPR000719">
    <property type="entry name" value="Prot_kinase_dom"/>
</dbReference>
<evidence type="ECO:0000259" key="1">
    <source>
        <dbReference type="PROSITE" id="PS50011"/>
    </source>
</evidence>
<evidence type="ECO:0000313" key="2">
    <source>
        <dbReference type="EMBL" id="NXO28234.1"/>
    </source>
</evidence>
<proteinExistence type="predicted"/>
<dbReference type="AlphaFoldDB" id="A0A7L1QZT9"/>
<keyword evidence="3" id="KW-1185">Reference proteome</keyword>
<evidence type="ECO:0000313" key="3">
    <source>
        <dbReference type="Proteomes" id="UP000546986"/>
    </source>
</evidence>
<feature type="non-terminal residue" evidence="2">
    <location>
        <position position="106"/>
    </location>
</feature>
<dbReference type="PANTHER" id="PTHR48015">
    <property type="entry name" value="SERINE/THREONINE-PROTEIN KINASE TAO"/>
    <property type="match status" value="1"/>
</dbReference>
<gene>
    <name evidence="2" type="primary">Pak1_1</name>
    <name evidence="2" type="ORF">CISJUN_R09240</name>
</gene>
<dbReference type="Gene3D" id="1.10.510.10">
    <property type="entry name" value="Transferase(Phosphotransferase) domain 1"/>
    <property type="match status" value="1"/>
</dbReference>
<dbReference type="GO" id="GO:0004674">
    <property type="term" value="F:protein serine/threonine kinase activity"/>
    <property type="evidence" value="ECO:0007669"/>
    <property type="project" value="TreeGrafter"/>
</dbReference>
<keyword evidence="2" id="KW-0808">Transferase</keyword>
<keyword evidence="2" id="KW-0418">Kinase</keyword>
<protein>
    <submittedName>
        <fullName evidence="2">PAK1 kinase</fullName>
    </submittedName>
</protein>
<dbReference type="PROSITE" id="PS00108">
    <property type="entry name" value="PROTEIN_KINASE_ST"/>
    <property type="match status" value="1"/>
</dbReference>
<dbReference type="Proteomes" id="UP000546986">
    <property type="component" value="Unassembled WGS sequence"/>
</dbReference>
<dbReference type="SUPFAM" id="SSF56112">
    <property type="entry name" value="Protein kinase-like (PK-like)"/>
    <property type="match status" value="1"/>
</dbReference>
<dbReference type="PROSITE" id="PS50011">
    <property type="entry name" value="PROTEIN_KINASE_DOM"/>
    <property type="match status" value="1"/>
</dbReference>
<dbReference type="InterPro" id="IPR050285">
    <property type="entry name" value="STE20_Ser/Thr_kinase"/>
</dbReference>
<comment type="caution">
    <text evidence="2">The sequence shown here is derived from an EMBL/GenBank/DDBJ whole genome shotgun (WGS) entry which is preliminary data.</text>
</comment>
<dbReference type="Pfam" id="PF00069">
    <property type="entry name" value="Pkinase"/>
    <property type="match status" value="1"/>
</dbReference>
<dbReference type="InterPro" id="IPR011009">
    <property type="entry name" value="Kinase-like_dom_sf"/>
</dbReference>